<dbReference type="AlphaFoldDB" id="A0AAV5MKE0"/>
<organism evidence="1 2">
    <name type="scientific">Rubroshorea leprosula</name>
    <dbReference type="NCBI Taxonomy" id="152421"/>
    <lineage>
        <taxon>Eukaryota</taxon>
        <taxon>Viridiplantae</taxon>
        <taxon>Streptophyta</taxon>
        <taxon>Embryophyta</taxon>
        <taxon>Tracheophyta</taxon>
        <taxon>Spermatophyta</taxon>
        <taxon>Magnoliopsida</taxon>
        <taxon>eudicotyledons</taxon>
        <taxon>Gunneridae</taxon>
        <taxon>Pentapetalae</taxon>
        <taxon>rosids</taxon>
        <taxon>malvids</taxon>
        <taxon>Malvales</taxon>
        <taxon>Dipterocarpaceae</taxon>
        <taxon>Rubroshorea</taxon>
    </lineage>
</organism>
<dbReference type="EMBL" id="BPVZ01000307">
    <property type="protein sequence ID" value="GKV49604.1"/>
    <property type="molecule type" value="Genomic_DNA"/>
</dbReference>
<reference evidence="1 2" key="1">
    <citation type="journal article" date="2021" name="Commun. Biol.">
        <title>The genome of Shorea leprosula (Dipterocarpaceae) highlights the ecological relevance of drought in aseasonal tropical rainforests.</title>
        <authorList>
            <person name="Ng K.K.S."/>
            <person name="Kobayashi M.J."/>
            <person name="Fawcett J.A."/>
            <person name="Hatakeyama M."/>
            <person name="Paape T."/>
            <person name="Ng C.H."/>
            <person name="Ang C.C."/>
            <person name="Tnah L.H."/>
            <person name="Lee C.T."/>
            <person name="Nishiyama T."/>
            <person name="Sese J."/>
            <person name="O'Brien M.J."/>
            <person name="Copetti D."/>
            <person name="Mohd Noor M.I."/>
            <person name="Ong R.C."/>
            <person name="Putra M."/>
            <person name="Sireger I.Z."/>
            <person name="Indrioko S."/>
            <person name="Kosugi Y."/>
            <person name="Izuno A."/>
            <person name="Isagi Y."/>
            <person name="Lee S.L."/>
            <person name="Shimizu K.K."/>
        </authorList>
    </citation>
    <scope>NUCLEOTIDE SEQUENCE [LARGE SCALE GENOMIC DNA]</scope>
    <source>
        <strain evidence="1">214</strain>
    </source>
</reference>
<accession>A0AAV5MKE0</accession>
<keyword evidence="2" id="KW-1185">Reference proteome</keyword>
<sequence length="70" mass="7905">MSWVAGFDETQICWVPSNPALLVARTQPCWVRRNPATGLAGFVETQQLWVLRDQQGWVSTNLAFARTQPC</sequence>
<evidence type="ECO:0000313" key="2">
    <source>
        <dbReference type="Proteomes" id="UP001054252"/>
    </source>
</evidence>
<protein>
    <submittedName>
        <fullName evidence="1">Uncharacterized protein</fullName>
    </submittedName>
</protein>
<evidence type="ECO:0000313" key="1">
    <source>
        <dbReference type="EMBL" id="GKV49604.1"/>
    </source>
</evidence>
<name>A0AAV5MKE0_9ROSI</name>
<proteinExistence type="predicted"/>
<dbReference type="Proteomes" id="UP001054252">
    <property type="component" value="Unassembled WGS sequence"/>
</dbReference>
<gene>
    <name evidence="1" type="ORF">SLEP1_g56345</name>
</gene>
<comment type="caution">
    <text evidence="1">The sequence shown here is derived from an EMBL/GenBank/DDBJ whole genome shotgun (WGS) entry which is preliminary data.</text>
</comment>